<evidence type="ECO:0000313" key="2">
    <source>
        <dbReference type="Proteomes" id="UP001500897"/>
    </source>
</evidence>
<dbReference type="Proteomes" id="UP001500897">
    <property type="component" value="Unassembled WGS sequence"/>
</dbReference>
<accession>A0ABP5JLV3</accession>
<dbReference type="RefSeq" id="WP_344557910.1">
    <property type="nucleotide sequence ID" value="NZ_BAAANS010000069.1"/>
</dbReference>
<evidence type="ECO:0008006" key="3">
    <source>
        <dbReference type="Google" id="ProtNLM"/>
    </source>
</evidence>
<reference evidence="2" key="1">
    <citation type="journal article" date="2019" name="Int. J. Syst. Evol. Microbiol.">
        <title>The Global Catalogue of Microorganisms (GCM) 10K type strain sequencing project: providing services to taxonomists for standard genome sequencing and annotation.</title>
        <authorList>
            <consortium name="The Broad Institute Genomics Platform"/>
            <consortium name="The Broad Institute Genome Sequencing Center for Infectious Disease"/>
            <person name="Wu L."/>
            <person name="Ma J."/>
        </authorList>
    </citation>
    <scope>NUCLEOTIDE SEQUENCE [LARGE SCALE GENOMIC DNA]</scope>
    <source>
        <strain evidence="2">JCM 14559</strain>
    </source>
</reference>
<sequence length="170" mass="18263">MTPAVAELAALTRWTRPRTATDWLPVERRLGLPVPASFKELAETFGPGEFSQYLFLAGPGDERAAHSLARESAAWLFPGAADLLHPYPPPGEPGGPVPWGGTCHGDVFFWLPDSADPDTWPVLALGESTDRHRFDLTVPEFVLEAVRPGGTVDPFAVGDLVPPSFLPAAP</sequence>
<evidence type="ECO:0000313" key="1">
    <source>
        <dbReference type="EMBL" id="GAA2119860.1"/>
    </source>
</evidence>
<protein>
    <recommendedName>
        <fullName evidence="3">SUKH superfamily protein</fullName>
    </recommendedName>
</protein>
<comment type="caution">
    <text evidence="1">The sequence shown here is derived from an EMBL/GenBank/DDBJ whole genome shotgun (WGS) entry which is preliminary data.</text>
</comment>
<dbReference type="InterPro" id="IPR037883">
    <property type="entry name" value="Knr4/Smi1-like_sf"/>
</dbReference>
<dbReference type="EMBL" id="BAAANS010000069">
    <property type="protein sequence ID" value="GAA2119860.1"/>
    <property type="molecule type" value="Genomic_DNA"/>
</dbReference>
<gene>
    <name evidence="1" type="ORF">GCM10009759_68270</name>
</gene>
<dbReference type="SUPFAM" id="SSF160631">
    <property type="entry name" value="SMI1/KNR4-like"/>
    <property type="match status" value="1"/>
</dbReference>
<keyword evidence="2" id="KW-1185">Reference proteome</keyword>
<proteinExistence type="predicted"/>
<organism evidence="1 2">
    <name type="scientific">Kitasatospora saccharophila</name>
    <dbReference type="NCBI Taxonomy" id="407973"/>
    <lineage>
        <taxon>Bacteria</taxon>
        <taxon>Bacillati</taxon>
        <taxon>Actinomycetota</taxon>
        <taxon>Actinomycetes</taxon>
        <taxon>Kitasatosporales</taxon>
        <taxon>Streptomycetaceae</taxon>
        <taxon>Kitasatospora</taxon>
    </lineage>
</organism>
<name>A0ABP5JLV3_9ACTN</name>